<evidence type="ECO:0000259" key="4">
    <source>
        <dbReference type="Pfam" id="PF12804"/>
    </source>
</evidence>
<name>A0A2D2D1R2_METT3</name>
<dbReference type="PANTHER" id="PTHR43584">
    <property type="entry name" value="NUCLEOTIDYL TRANSFERASE"/>
    <property type="match status" value="1"/>
</dbReference>
<keyword evidence="3" id="KW-0460">Magnesium</keyword>
<dbReference type="PANTHER" id="PTHR43584:SF8">
    <property type="entry name" value="N-ACETYLMURAMATE ALPHA-1-PHOSPHATE URIDYLYLTRANSFERASE"/>
    <property type="match status" value="1"/>
</dbReference>
<evidence type="ECO:0000256" key="2">
    <source>
        <dbReference type="ARBA" id="ARBA00022695"/>
    </source>
</evidence>
<dbReference type="AlphaFoldDB" id="A0A2D2D1R2"/>
<keyword evidence="1 5" id="KW-0808">Transferase</keyword>
<evidence type="ECO:0000313" key="5">
    <source>
        <dbReference type="EMBL" id="ATQ68927.1"/>
    </source>
</evidence>
<accession>A0A2D2D1R2</accession>
<proteinExistence type="predicted"/>
<dbReference type="Pfam" id="PF12804">
    <property type="entry name" value="NTP_transf_3"/>
    <property type="match status" value="1"/>
</dbReference>
<dbReference type="EMBL" id="CP023737">
    <property type="protein sequence ID" value="ATQ68927.1"/>
    <property type="molecule type" value="Genomic_DNA"/>
</dbReference>
<dbReference type="KEGG" id="mtw:CQW49_14315"/>
<dbReference type="GO" id="GO:0016779">
    <property type="term" value="F:nucleotidyltransferase activity"/>
    <property type="evidence" value="ECO:0007669"/>
    <property type="project" value="UniProtKB-KW"/>
</dbReference>
<gene>
    <name evidence="5" type="ORF">CQW49_14315</name>
</gene>
<dbReference type="SUPFAM" id="SSF53448">
    <property type="entry name" value="Nucleotide-diphospho-sugar transferases"/>
    <property type="match status" value="1"/>
</dbReference>
<feature type="domain" description="MobA-like NTP transferase" evidence="4">
    <location>
        <begin position="14"/>
        <end position="143"/>
    </location>
</feature>
<dbReference type="RefSeq" id="WP_003611898.1">
    <property type="nucleotide sequence ID" value="NZ_ADVE02000001.1"/>
</dbReference>
<protein>
    <submittedName>
        <fullName evidence="5">Nucleotidyltransferase family protein</fullName>
    </submittedName>
</protein>
<evidence type="ECO:0000256" key="1">
    <source>
        <dbReference type="ARBA" id="ARBA00022679"/>
    </source>
</evidence>
<reference evidence="6" key="1">
    <citation type="submission" date="2017-10" db="EMBL/GenBank/DDBJ databases">
        <title>Completed PacBio SMRT sequence of Methylosinus trichosporium OB3b reveals presence of a third large plasmid.</title>
        <authorList>
            <person name="Charles T.C."/>
            <person name="Lynch M.D.J."/>
            <person name="Heil J.R."/>
            <person name="Cheng J."/>
        </authorList>
    </citation>
    <scope>NUCLEOTIDE SEQUENCE [LARGE SCALE GENOMIC DNA]</scope>
    <source>
        <strain evidence="6">OB3b</strain>
    </source>
</reference>
<keyword evidence="2" id="KW-0548">Nucleotidyltransferase</keyword>
<dbReference type="CDD" id="cd06422">
    <property type="entry name" value="NTP_transferase_like_1"/>
    <property type="match status" value="1"/>
</dbReference>
<dbReference type="Proteomes" id="UP000230709">
    <property type="component" value="Chromosome"/>
</dbReference>
<dbReference type="Gene3D" id="3.90.550.10">
    <property type="entry name" value="Spore Coat Polysaccharide Biosynthesis Protein SpsA, Chain A"/>
    <property type="match status" value="1"/>
</dbReference>
<evidence type="ECO:0000256" key="3">
    <source>
        <dbReference type="ARBA" id="ARBA00022842"/>
    </source>
</evidence>
<organism evidence="5 6">
    <name type="scientific">Methylosinus trichosporium (strain ATCC 35070 / NCIMB 11131 / UNIQEM 75 / OB3b)</name>
    <dbReference type="NCBI Taxonomy" id="595536"/>
    <lineage>
        <taxon>Bacteria</taxon>
        <taxon>Pseudomonadati</taxon>
        <taxon>Pseudomonadota</taxon>
        <taxon>Alphaproteobacteria</taxon>
        <taxon>Hyphomicrobiales</taxon>
        <taxon>Methylocystaceae</taxon>
        <taxon>Methylosinus</taxon>
    </lineage>
</organism>
<sequence length="245" mass="26549">MSLISPRCFVPDTAMVFAAGRGTRMRPLTDSVPKPLVEVAGRSLLDRSLDAFAAAGVATAIVNVHHLADQIEDRLQGRTEPRIVISNERELLLDQGGGIKKVLPLIGEKPFFICNTDAFWIGARADNLLRLAELWDGDRMDVALLLAPRVGSVGVDWAGDFHRDADGRLTKRGAGETADYVYAGVGVVKPQLFADVSDEVFPLAPFFFRAAAQGRLYGAPLDGRWLHVGTMAAIEEAERAVAELV</sequence>
<evidence type="ECO:0000313" key="6">
    <source>
        <dbReference type="Proteomes" id="UP000230709"/>
    </source>
</evidence>
<dbReference type="STRING" id="595536.GCA_000178815_02308"/>
<dbReference type="InterPro" id="IPR050065">
    <property type="entry name" value="GlmU-like"/>
</dbReference>
<keyword evidence="6" id="KW-1185">Reference proteome</keyword>
<dbReference type="InterPro" id="IPR029044">
    <property type="entry name" value="Nucleotide-diphossugar_trans"/>
</dbReference>
<dbReference type="InterPro" id="IPR025877">
    <property type="entry name" value="MobA-like_NTP_Trfase"/>
</dbReference>